<protein>
    <submittedName>
        <fullName evidence="2">Uncharacterized protein</fullName>
    </submittedName>
</protein>
<dbReference type="AlphaFoldDB" id="A0A9P6D5Z5"/>
<reference evidence="2" key="1">
    <citation type="submission" date="2020-11" db="EMBL/GenBank/DDBJ databases">
        <authorList>
            <consortium name="DOE Joint Genome Institute"/>
            <person name="Ahrendt S."/>
            <person name="Riley R."/>
            <person name="Andreopoulos W."/>
            <person name="Labutti K."/>
            <person name="Pangilinan J."/>
            <person name="Ruiz-Duenas F.J."/>
            <person name="Barrasa J.M."/>
            <person name="Sanchez-Garcia M."/>
            <person name="Camarero S."/>
            <person name="Miyauchi S."/>
            <person name="Serrano A."/>
            <person name="Linde D."/>
            <person name="Babiker R."/>
            <person name="Drula E."/>
            <person name="Ayuso-Fernandez I."/>
            <person name="Pacheco R."/>
            <person name="Padilla G."/>
            <person name="Ferreira P."/>
            <person name="Barriuso J."/>
            <person name="Kellner H."/>
            <person name="Castanera R."/>
            <person name="Alfaro M."/>
            <person name="Ramirez L."/>
            <person name="Pisabarro A.G."/>
            <person name="Kuo A."/>
            <person name="Tritt A."/>
            <person name="Lipzen A."/>
            <person name="He G."/>
            <person name="Yan M."/>
            <person name="Ng V."/>
            <person name="Cullen D."/>
            <person name="Martin F."/>
            <person name="Rosso M.-N."/>
            <person name="Henrissat B."/>
            <person name="Hibbett D."/>
            <person name="Martinez A.T."/>
            <person name="Grigoriev I.V."/>
        </authorList>
    </citation>
    <scope>NUCLEOTIDE SEQUENCE</scope>
    <source>
        <strain evidence="2">ATCC 90797</strain>
    </source>
</reference>
<evidence type="ECO:0000313" key="2">
    <source>
        <dbReference type="EMBL" id="KAF9492427.1"/>
    </source>
</evidence>
<gene>
    <name evidence="2" type="ORF">BDN71DRAFT_1433211</name>
</gene>
<evidence type="ECO:0000256" key="1">
    <source>
        <dbReference type="SAM" id="MobiDB-lite"/>
    </source>
</evidence>
<dbReference type="OrthoDB" id="2755229at2759"/>
<dbReference type="EMBL" id="MU154601">
    <property type="protein sequence ID" value="KAF9492427.1"/>
    <property type="molecule type" value="Genomic_DNA"/>
</dbReference>
<dbReference type="Proteomes" id="UP000807025">
    <property type="component" value="Unassembled WGS sequence"/>
</dbReference>
<feature type="compositionally biased region" description="Basic and acidic residues" evidence="1">
    <location>
        <begin position="367"/>
        <end position="376"/>
    </location>
</feature>
<keyword evidence="3" id="KW-1185">Reference proteome</keyword>
<evidence type="ECO:0000313" key="3">
    <source>
        <dbReference type="Proteomes" id="UP000807025"/>
    </source>
</evidence>
<accession>A0A9P6D5Z5</accession>
<feature type="compositionally biased region" description="Polar residues" evidence="1">
    <location>
        <begin position="116"/>
        <end position="125"/>
    </location>
</feature>
<sequence length="391" mass="43274">MAMQTNTKCKREDTTRLPIQKLSVPSTLERPNYGPRNAKGVAGGSASTEDKGVGAGQRPAKKRKEYIPCQPPTMKEGSSKVKLSIEWTVKKRLVWEGEKSREIVQIVSPFADQVEGTPTSCNPHWSPTRPTPPTPTNPNCKFPITNAAFPNVTLPEAAILGNVRKEMANELKQNPAKYLALLPLGAGNKLYENAREITRAAARLVSAMVNNNNRYTVAAPVREGDPPYGARFAKPFAMILKEPSVELRCSLLRDEGIGHLVEDRIHVAIASMSMVYIDRADDKGRDDPVWQLHGRPAANDEKKYREWLRAVCQIKFFLDETTELDSERNPVGCVGCKSETHTNSSCPVPKVQDWLGPNVTNDQLAPEPRDVKTSREGKRKGKGKGKAARNM</sequence>
<feature type="region of interest" description="Disordered" evidence="1">
    <location>
        <begin position="339"/>
        <end position="391"/>
    </location>
</feature>
<organism evidence="2 3">
    <name type="scientific">Pleurotus eryngii</name>
    <name type="common">Boletus of the steppes</name>
    <dbReference type="NCBI Taxonomy" id="5323"/>
    <lineage>
        <taxon>Eukaryota</taxon>
        <taxon>Fungi</taxon>
        <taxon>Dikarya</taxon>
        <taxon>Basidiomycota</taxon>
        <taxon>Agaricomycotina</taxon>
        <taxon>Agaricomycetes</taxon>
        <taxon>Agaricomycetidae</taxon>
        <taxon>Agaricales</taxon>
        <taxon>Pleurotineae</taxon>
        <taxon>Pleurotaceae</taxon>
        <taxon>Pleurotus</taxon>
    </lineage>
</organism>
<comment type="caution">
    <text evidence="2">The sequence shown here is derived from an EMBL/GenBank/DDBJ whole genome shotgun (WGS) entry which is preliminary data.</text>
</comment>
<feature type="region of interest" description="Disordered" evidence="1">
    <location>
        <begin position="1"/>
        <end position="63"/>
    </location>
</feature>
<feature type="compositionally biased region" description="Basic residues" evidence="1">
    <location>
        <begin position="377"/>
        <end position="391"/>
    </location>
</feature>
<name>A0A9P6D5Z5_PLEER</name>
<proteinExistence type="predicted"/>
<feature type="region of interest" description="Disordered" evidence="1">
    <location>
        <begin position="115"/>
        <end position="134"/>
    </location>
</feature>